<evidence type="ECO:0000313" key="2">
    <source>
        <dbReference type="WBParaSite" id="PEQ_0000821801-mRNA-1"/>
    </source>
</evidence>
<name>A0A914RTP6_PAREQ</name>
<keyword evidence="1" id="KW-1185">Reference proteome</keyword>
<protein>
    <submittedName>
        <fullName evidence="2">Uncharacterized protein</fullName>
    </submittedName>
</protein>
<evidence type="ECO:0000313" key="1">
    <source>
        <dbReference type="Proteomes" id="UP000887564"/>
    </source>
</evidence>
<dbReference type="WBParaSite" id="PEQ_0000821801-mRNA-1">
    <property type="protein sequence ID" value="PEQ_0000821801-mRNA-1"/>
    <property type="gene ID" value="PEQ_0000821801"/>
</dbReference>
<dbReference type="Proteomes" id="UP000887564">
    <property type="component" value="Unplaced"/>
</dbReference>
<accession>A0A914RTP6</accession>
<dbReference type="AlphaFoldDB" id="A0A914RTP6"/>
<reference evidence="2" key="1">
    <citation type="submission" date="2022-11" db="UniProtKB">
        <authorList>
            <consortium name="WormBaseParasite"/>
        </authorList>
    </citation>
    <scope>IDENTIFICATION</scope>
</reference>
<sequence>MFPTIAVVSTKPMMKENDRNSLKTLFLVLSHTKQLHR</sequence>
<proteinExistence type="predicted"/>
<organism evidence="1 2">
    <name type="scientific">Parascaris equorum</name>
    <name type="common">Equine roundworm</name>
    <dbReference type="NCBI Taxonomy" id="6256"/>
    <lineage>
        <taxon>Eukaryota</taxon>
        <taxon>Metazoa</taxon>
        <taxon>Ecdysozoa</taxon>
        <taxon>Nematoda</taxon>
        <taxon>Chromadorea</taxon>
        <taxon>Rhabditida</taxon>
        <taxon>Spirurina</taxon>
        <taxon>Ascaridomorpha</taxon>
        <taxon>Ascaridoidea</taxon>
        <taxon>Ascarididae</taxon>
        <taxon>Parascaris</taxon>
    </lineage>
</organism>